<evidence type="ECO:0000256" key="1">
    <source>
        <dbReference type="SAM" id="MobiDB-lite"/>
    </source>
</evidence>
<dbReference type="EMBL" id="DS268461">
    <property type="protein sequence ID" value="EFP06235.1"/>
    <property type="molecule type" value="Genomic_DNA"/>
</dbReference>
<evidence type="ECO:0000259" key="2">
    <source>
        <dbReference type="Pfam" id="PF20209"/>
    </source>
</evidence>
<gene>
    <name evidence="3" type="ORF">CRE_06798</name>
</gene>
<dbReference type="HOGENOM" id="CLU_432964_0_0_1"/>
<protein>
    <recommendedName>
        <fullName evidence="2">DUF6570 domain-containing protein</fullName>
    </recommendedName>
</protein>
<feature type="domain" description="DUF6570" evidence="2">
    <location>
        <begin position="263"/>
        <end position="388"/>
    </location>
</feature>
<proteinExistence type="predicted"/>
<reference evidence="3" key="1">
    <citation type="submission" date="2007-07" db="EMBL/GenBank/DDBJ databases">
        <title>PCAP assembly of the Caenorhabditis remanei genome.</title>
        <authorList>
            <consortium name="The Caenorhabditis remanei Sequencing Consortium"/>
            <person name="Wilson R.K."/>
        </authorList>
    </citation>
    <scope>NUCLEOTIDE SEQUENCE [LARGE SCALE GENOMIC DNA]</scope>
    <source>
        <strain evidence="3">PB4641</strain>
    </source>
</reference>
<feature type="compositionally biased region" description="Basic residues" evidence="1">
    <location>
        <begin position="14"/>
        <end position="25"/>
    </location>
</feature>
<evidence type="ECO:0000313" key="4">
    <source>
        <dbReference type="Proteomes" id="UP000008281"/>
    </source>
</evidence>
<name>E3MNV3_CAERE</name>
<dbReference type="OrthoDB" id="5876386at2759"/>
<accession>E3MNV3</accession>
<keyword evidence="4" id="KW-1185">Reference proteome</keyword>
<feature type="region of interest" description="Disordered" evidence="1">
    <location>
        <begin position="1"/>
        <end position="26"/>
    </location>
</feature>
<dbReference type="InParanoid" id="E3MNV3"/>
<sequence>MSASPQKRLGASRSRGRPPKKRLFRRVSGDDLHDELEAATRFEKEDYDGADEYRRARVIHHRMGRTCDDECPQLNCFTEGSHAYRELVAFASNRSNSLDVRTEDFLDQHAGCFQGLRTIIQRLKEIKHCEESLQVLDQSISVAQVEGTINGLKIAQKMKDQLWNEFGVGRADSRHTEVSTKERYGSLITAFGSQVEKKSDKYCPVCCMMSASDGFQKYTRNKARFALMPSVYPFQHCGDKYDCTVCCTERIDVCRICTNSMRRNEMPKVAKANMLIVDSPVRELQCLNSIERMLIQQGRVVQTIVNLRDIGNRPIGMKACAGAMVVVPTSVEGSINLVLKTLPSAAHMTILVDSNWSTQYVVCMDRVLKALSYLKRNHPEYASIQLDPNFRFKFGEDVLFEKSGASQADADNLIRRQPIQGSILLEEVSRVQALMPVNQPTGNSRLPAQQFQLQRIKAQPFNKDVPNLDLIAFTDLFPNGNGGFNAERAKKLSASQYIRAVLLNEYRGIALSMQWTCYQYARKIQLQIASCQGVQSRLYRDKGEEMDMDDPEVIKSLSCSFNKVRGFRPYWQVVKTRLKFHVANYDSTGCQKTDMVDRMMATYTKQGEIRSCSQFPIDLAFTLPFFHLTSFS</sequence>
<dbReference type="STRING" id="31234.E3MNV3"/>
<dbReference type="AlphaFoldDB" id="E3MNV3"/>
<dbReference type="Pfam" id="PF20209">
    <property type="entry name" value="DUF6570"/>
    <property type="match status" value="1"/>
</dbReference>
<dbReference type="Proteomes" id="UP000008281">
    <property type="component" value="Unassembled WGS sequence"/>
</dbReference>
<dbReference type="eggNOG" id="KOG0987">
    <property type="taxonomic scope" value="Eukaryota"/>
</dbReference>
<dbReference type="InterPro" id="IPR046700">
    <property type="entry name" value="DUF6570"/>
</dbReference>
<organism evidence="4">
    <name type="scientific">Caenorhabditis remanei</name>
    <name type="common">Caenorhabditis vulgaris</name>
    <dbReference type="NCBI Taxonomy" id="31234"/>
    <lineage>
        <taxon>Eukaryota</taxon>
        <taxon>Metazoa</taxon>
        <taxon>Ecdysozoa</taxon>
        <taxon>Nematoda</taxon>
        <taxon>Chromadorea</taxon>
        <taxon>Rhabditida</taxon>
        <taxon>Rhabditina</taxon>
        <taxon>Rhabditomorpha</taxon>
        <taxon>Rhabditoidea</taxon>
        <taxon>Rhabditidae</taxon>
        <taxon>Peloderinae</taxon>
        <taxon>Caenorhabditis</taxon>
    </lineage>
</organism>
<evidence type="ECO:0000313" key="3">
    <source>
        <dbReference type="EMBL" id="EFP06235.1"/>
    </source>
</evidence>